<name>A0A927C910_9BACL</name>
<dbReference type="AlphaFoldDB" id="A0A927C910"/>
<dbReference type="SUPFAM" id="SSF53850">
    <property type="entry name" value="Periplasmic binding protein-like II"/>
    <property type="match status" value="1"/>
</dbReference>
<dbReference type="InterPro" id="IPR006059">
    <property type="entry name" value="SBP"/>
</dbReference>
<accession>A0A927C910</accession>
<keyword evidence="7" id="KW-0449">Lipoprotein</keyword>
<dbReference type="Pfam" id="PF01547">
    <property type="entry name" value="SBP_bac_1"/>
    <property type="match status" value="1"/>
</dbReference>
<evidence type="ECO:0000256" key="8">
    <source>
        <dbReference type="SAM" id="MobiDB-lite"/>
    </source>
</evidence>
<dbReference type="PANTHER" id="PTHR43649:SF33">
    <property type="entry name" value="POLYGALACTURONAN_RHAMNOGALACTURONAN-BINDING PROTEIN YTCQ"/>
    <property type="match status" value="1"/>
</dbReference>
<keyword evidence="6" id="KW-0564">Palmitate</keyword>
<evidence type="ECO:0000313" key="11">
    <source>
        <dbReference type="Proteomes" id="UP000639396"/>
    </source>
</evidence>
<evidence type="ECO:0000256" key="6">
    <source>
        <dbReference type="ARBA" id="ARBA00023139"/>
    </source>
</evidence>
<keyword evidence="11" id="KW-1185">Reference proteome</keyword>
<keyword evidence="3" id="KW-1003">Cell membrane</keyword>
<evidence type="ECO:0000256" key="3">
    <source>
        <dbReference type="ARBA" id="ARBA00022475"/>
    </source>
</evidence>
<reference evidence="10" key="1">
    <citation type="submission" date="2020-09" db="EMBL/GenBank/DDBJ databases">
        <title>A novel bacterium of genus Paenibacillus, isolated from South China Sea.</title>
        <authorList>
            <person name="Huang H."/>
            <person name="Mo K."/>
            <person name="Hu Y."/>
        </authorList>
    </citation>
    <scope>NUCLEOTIDE SEQUENCE</scope>
    <source>
        <strain evidence="10">IB182363</strain>
    </source>
</reference>
<dbReference type="PANTHER" id="PTHR43649">
    <property type="entry name" value="ARABINOSE-BINDING PROTEIN-RELATED"/>
    <property type="match status" value="1"/>
</dbReference>
<dbReference type="RefSeq" id="WP_190926949.1">
    <property type="nucleotide sequence ID" value="NZ_JACXJA010000010.1"/>
</dbReference>
<evidence type="ECO:0000256" key="9">
    <source>
        <dbReference type="SAM" id="SignalP"/>
    </source>
</evidence>
<dbReference type="PROSITE" id="PS01037">
    <property type="entry name" value="SBP_BACTERIAL_1"/>
    <property type="match status" value="1"/>
</dbReference>
<feature type="signal peptide" evidence="9">
    <location>
        <begin position="1"/>
        <end position="19"/>
    </location>
</feature>
<dbReference type="InterPro" id="IPR050490">
    <property type="entry name" value="Bact_solute-bd_prot1"/>
</dbReference>
<dbReference type="Proteomes" id="UP000639396">
    <property type="component" value="Unassembled WGS sequence"/>
</dbReference>
<evidence type="ECO:0000256" key="4">
    <source>
        <dbReference type="ARBA" id="ARBA00022729"/>
    </source>
</evidence>
<evidence type="ECO:0000313" key="10">
    <source>
        <dbReference type="EMBL" id="MBD2862237.1"/>
    </source>
</evidence>
<feature type="compositionally biased region" description="Low complexity" evidence="8">
    <location>
        <begin position="35"/>
        <end position="44"/>
    </location>
</feature>
<dbReference type="InterPro" id="IPR006061">
    <property type="entry name" value="SBP_1_CS"/>
</dbReference>
<keyword evidence="5" id="KW-0472">Membrane</keyword>
<keyword evidence="4 9" id="KW-0732">Signal</keyword>
<gene>
    <name evidence="10" type="ORF">IDH45_09605</name>
</gene>
<evidence type="ECO:0000256" key="5">
    <source>
        <dbReference type="ARBA" id="ARBA00023136"/>
    </source>
</evidence>
<dbReference type="PROSITE" id="PS51257">
    <property type="entry name" value="PROKAR_LIPOPROTEIN"/>
    <property type="match status" value="1"/>
</dbReference>
<dbReference type="Gene3D" id="3.40.190.10">
    <property type="entry name" value="Periplasmic binding protein-like II"/>
    <property type="match status" value="1"/>
</dbReference>
<evidence type="ECO:0000256" key="7">
    <source>
        <dbReference type="ARBA" id="ARBA00023288"/>
    </source>
</evidence>
<feature type="region of interest" description="Disordered" evidence="8">
    <location>
        <begin position="25"/>
        <end position="50"/>
    </location>
</feature>
<evidence type="ECO:0000256" key="1">
    <source>
        <dbReference type="ARBA" id="ARBA00008520"/>
    </source>
</evidence>
<organism evidence="10 11">
    <name type="scientific">Paenibacillus oceani</name>
    <dbReference type="NCBI Taxonomy" id="2772510"/>
    <lineage>
        <taxon>Bacteria</taxon>
        <taxon>Bacillati</taxon>
        <taxon>Bacillota</taxon>
        <taxon>Bacilli</taxon>
        <taxon>Bacillales</taxon>
        <taxon>Paenibacillaceae</taxon>
        <taxon>Paenibacillus</taxon>
    </lineage>
</organism>
<proteinExistence type="inferred from homology"/>
<dbReference type="EMBL" id="JACXJA010000010">
    <property type="protein sequence ID" value="MBD2862237.1"/>
    <property type="molecule type" value="Genomic_DNA"/>
</dbReference>
<feature type="chain" id="PRO_5038393547" evidence="9">
    <location>
        <begin position="20"/>
        <end position="445"/>
    </location>
</feature>
<keyword evidence="2" id="KW-0813">Transport</keyword>
<dbReference type="GO" id="GO:0055085">
    <property type="term" value="P:transmembrane transport"/>
    <property type="evidence" value="ECO:0007669"/>
    <property type="project" value="InterPro"/>
</dbReference>
<protein>
    <submittedName>
        <fullName evidence="10">Carbohydrate ABC transporter substrate-binding protein</fullName>
    </submittedName>
</protein>
<comment type="similarity">
    <text evidence="1">Belongs to the bacterial solute-binding protein 1 family.</text>
</comment>
<evidence type="ECO:0000256" key="2">
    <source>
        <dbReference type="ARBA" id="ARBA00022448"/>
    </source>
</evidence>
<comment type="caution">
    <text evidence="10">The sequence shown here is derived from an EMBL/GenBank/DDBJ whole genome shotgun (WGS) entry which is preliminary data.</text>
</comment>
<sequence length="445" mass="49724">MTNKRLKCLLSAAALVWIAACGTGSSDNETKSAELPESAPPKAAEPAKPKEPVELVIFSNTGDSQEGFNSIHGNIIRQKFPDYTFTYIQNKPGSTLPELIAQKQRIDLIYQNISYFYELGSSGNLLYDMTELVQTNKIDLGKFEPTLIDGIRNSGGGKLYGLPVTNVGFVMYYNKEIFDKFGVPYPKDGMYWDELTELAAKLTRKEGDKQYLGFATDLFALMNNPLSIPLLDPKTEKPTFTQDGWNKLLETFVLKPADNPAYKDRTAVLKNIPYRFEFTNSQELAMFAFISKFPQAVPETLEKVNWDMAALPTFRDLPGVGTQTTPEMFGITSMASNKQAAMEVIHYLTTKEAQMMYSKKGLMPVINDPEVKQAFGTGSSFQNINWKAVYYNKPAPITVRTNYQLTVEGILRKHAVQLVLGNSDLNTALRTASEEAEKAVAELKR</sequence>